<dbReference type="PANTHER" id="PTHR33353">
    <property type="entry name" value="PUTATIVE (AFU_ORTHOLOGUE AFUA_1G12560)-RELATED"/>
    <property type="match status" value="1"/>
</dbReference>
<feature type="signal peptide" evidence="17">
    <location>
        <begin position="1"/>
        <end position="17"/>
    </location>
</feature>
<keyword evidence="4" id="KW-0479">Metal-binding</keyword>
<evidence type="ECO:0000259" key="18">
    <source>
        <dbReference type="Pfam" id="PF03443"/>
    </source>
</evidence>
<evidence type="ECO:0000256" key="3">
    <source>
        <dbReference type="ARBA" id="ARBA00022525"/>
    </source>
</evidence>
<comment type="similarity">
    <text evidence="13">Belongs to the polysaccharide monooxygenase AA9 family.</text>
</comment>
<keyword evidence="11" id="KW-0119">Carbohydrate metabolism</keyword>
<evidence type="ECO:0000256" key="12">
    <source>
        <dbReference type="ARBA" id="ARBA00023326"/>
    </source>
</evidence>
<comment type="subcellular location">
    <subcellularLocation>
        <location evidence="2">Secreted</location>
    </subcellularLocation>
</comment>
<dbReference type="PANTHER" id="PTHR33353:SF13">
    <property type="entry name" value="ENDOGLUCANASE II"/>
    <property type="match status" value="1"/>
</dbReference>
<evidence type="ECO:0000256" key="6">
    <source>
        <dbReference type="ARBA" id="ARBA00023001"/>
    </source>
</evidence>
<evidence type="ECO:0000256" key="7">
    <source>
        <dbReference type="ARBA" id="ARBA00023002"/>
    </source>
</evidence>
<dbReference type="GO" id="GO:0046872">
    <property type="term" value="F:metal ion binding"/>
    <property type="evidence" value="ECO:0007669"/>
    <property type="project" value="UniProtKB-KW"/>
</dbReference>
<dbReference type="GO" id="GO:0030245">
    <property type="term" value="P:cellulose catabolic process"/>
    <property type="evidence" value="ECO:0007669"/>
    <property type="project" value="UniProtKB-KW"/>
</dbReference>
<evidence type="ECO:0000256" key="11">
    <source>
        <dbReference type="ARBA" id="ARBA00023277"/>
    </source>
</evidence>
<dbReference type="InterPro" id="IPR049892">
    <property type="entry name" value="AA9"/>
</dbReference>
<evidence type="ECO:0000313" key="20">
    <source>
        <dbReference type="Proteomes" id="UP001174694"/>
    </source>
</evidence>
<keyword evidence="19" id="KW-0378">Hydrolase</keyword>
<protein>
    <recommendedName>
        <fullName evidence="15">lytic cellulose monooxygenase (C4-dehydrogenating)</fullName>
        <ecNumber evidence="15">1.14.99.56</ecNumber>
    </recommendedName>
</protein>
<proteinExistence type="inferred from homology"/>
<evidence type="ECO:0000256" key="14">
    <source>
        <dbReference type="ARBA" id="ARBA00045077"/>
    </source>
</evidence>
<dbReference type="EMBL" id="JANBVO010000002">
    <property type="protein sequence ID" value="KAJ9156165.1"/>
    <property type="molecule type" value="Genomic_DNA"/>
</dbReference>
<dbReference type="Gene3D" id="2.70.50.70">
    <property type="match status" value="1"/>
</dbReference>
<evidence type="ECO:0000256" key="9">
    <source>
        <dbReference type="ARBA" id="ARBA00023033"/>
    </source>
</evidence>
<keyword evidence="7" id="KW-0560">Oxidoreductase</keyword>
<keyword evidence="3" id="KW-0964">Secreted</keyword>
<dbReference type="Proteomes" id="UP001174694">
    <property type="component" value="Unassembled WGS sequence"/>
</dbReference>
<evidence type="ECO:0000256" key="1">
    <source>
        <dbReference type="ARBA" id="ARBA00001973"/>
    </source>
</evidence>
<keyword evidence="12" id="KW-0624">Polysaccharide degradation</keyword>
<keyword evidence="6" id="KW-0136">Cellulose degradation</keyword>
<evidence type="ECO:0000256" key="4">
    <source>
        <dbReference type="ARBA" id="ARBA00022723"/>
    </source>
</evidence>
<evidence type="ECO:0000256" key="10">
    <source>
        <dbReference type="ARBA" id="ARBA00023157"/>
    </source>
</evidence>
<organism evidence="19 20">
    <name type="scientific">Pleurostoma richardsiae</name>
    <dbReference type="NCBI Taxonomy" id="41990"/>
    <lineage>
        <taxon>Eukaryota</taxon>
        <taxon>Fungi</taxon>
        <taxon>Dikarya</taxon>
        <taxon>Ascomycota</taxon>
        <taxon>Pezizomycotina</taxon>
        <taxon>Sordariomycetes</taxon>
        <taxon>Sordariomycetidae</taxon>
        <taxon>Calosphaeriales</taxon>
        <taxon>Pleurostomataceae</taxon>
        <taxon>Pleurostoma</taxon>
    </lineage>
</organism>
<dbReference type="GO" id="GO:0016787">
    <property type="term" value="F:hydrolase activity"/>
    <property type="evidence" value="ECO:0007669"/>
    <property type="project" value="UniProtKB-KW"/>
</dbReference>
<dbReference type="GO" id="GO:0005576">
    <property type="term" value="C:extracellular region"/>
    <property type="evidence" value="ECO:0007669"/>
    <property type="project" value="UniProtKB-SubCell"/>
</dbReference>
<evidence type="ECO:0000256" key="15">
    <source>
        <dbReference type="ARBA" id="ARBA00047174"/>
    </source>
</evidence>
<dbReference type="CDD" id="cd21175">
    <property type="entry name" value="LPMO_AA9"/>
    <property type="match status" value="1"/>
</dbReference>
<dbReference type="InterPro" id="IPR005103">
    <property type="entry name" value="AA9_LPMO"/>
</dbReference>
<evidence type="ECO:0000313" key="19">
    <source>
        <dbReference type="EMBL" id="KAJ9156165.1"/>
    </source>
</evidence>
<dbReference type="Pfam" id="PF03443">
    <property type="entry name" value="AA9"/>
    <property type="match status" value="1"/>
</dbReference>
<evidence type="ECO:0000256" key="5">
    <source>
        <dbReference type="ARBA" id="ARBA00022729"/>
    </source>
</evidence>
<dbReference type="EC" id="1.14.99.56" evidence="15"/>
<keyword evidence="20" id="KW-1185">Reference proteome</keyword>
<dbReference type="GO" id="GO:0004497">
    <property type="term" value="F:monooxygenase activity"/>
    <property type="evidence" value="ECO:0007669"/>
    <property type="project" value="UniProtKB-KW"/>
</dbReference>
<keyword evidence="5 17" id="KW-0732">Signal</keyword>
<name>A0AA38S4L1_9PEZI</name>
<reference evidence="19" key="1">
    <citation type="submission" date="2022-07" db="EMBL/GenBank/DDBJ databases">
        <title>Fungi with potential for degradation of polypropylene.</title>
        <authorList>
            <person name="Gostincar C."/>
        </authorList>
    </citation>
    <scope>NUCLEOTIDE SEQUENCE</scope>
    <source>
        <strain evidence="19">EXF-13308</strain>
    </source>
</reference>
<keyword evidence="8" id="KW-0186">Copper</keyword>
<evidence type="ECO:0000256" key="13">
    <source>
        <dbReference type="ARBA" id="ARBA00044502"/>
    </source>
</evidence>
<evidence type="ECO:0000256" key="17">
    <source>
        <dbReference type="SAM" id="SignalP"/>
    </source>
</evidence>
<evidence type="ECO:0000256" key="2">
    <source>
        <dbReference type="ARBA" id="ARBA00004613"/>
    </source>
</evidence>
<keyword evidence="9" id="KW-0503">Monooxygenase</keyword>
<keyword evidence="10" id="KW-1015">Disulfide bond</keyword>
<evidence type="ECO:0000256" key="16">
    <source>
        <dbReference type="SAM" id="MobiDB-lite"/>
    </source>
</evidence>
<gene>
    <name evidence="19" type="ORF">NKR23_g1460</name>
</gene>
<feature type="region of interest" description="Disordered" evidence="16">
    <location>
        <begin position="226"/>
        <end position="248"/>
    </location>
</feature>
<comment type="caution">
    <text evidence="19">The sequence shown here is derived from an EMBL/GenBank/DDBJ whole genome shotgun (WGS) entry which is preliminary data.</text>
</comment>
<feature type="domain" description="Auxiliary Activity family 9 catalytic" evidence="18">
    <location>
        <begin position="18"/>
        <end position="229"/>
    </location>
</feature>
<accession>A0AA38S4L1</accession>
<sequence>MKLSLITGAVLAVAAEAHSIFQRVSINDKDQGSLVALRAPSNNNPVQDVNSNSLTCGAPGSTSQTILNVAPGDKIGSWWQHVIGGAQFAGDHDNPIAASHKGPVMAYLAKVDNAATASQNGLKWFKIAEDGFDTSSRKWGVDHMIANNGWSYFTLPQCIAPGNYLLRVEIIALHSARLQGQAQFYTSCAQINVSGSGTFAPTSSQTVSFPGAYKASDPGILINIYSKSSQPDNDGKPYTAPGPRPITC</sequence>
<evidence type="ECO:0000256" key="8">
    <source>
        <dbReference type="ARBA" id="ARBA00023008"/>
    </source>
</evidence>
<dbReference type="AlphaFoldDB" id="A0AA38S4L1"/>
<comment type="cofactor">
    <cofactor evidence="1">
        <name>Cu(2+)</name>
        <dbReference type="ChEBI" id="CHEBI:29036"/>
    </cofactor>
</comment>
<feature type="chain" id="PRO_5041440617" description="lytic cellulose monooxygenase (C4-dehydrogenating)" evidence="17">
    <location>
        <begin position="18"/>
        <end position="248"/>
    </location>
</feature>
<comment type="catalytic activity">
    <reaction evidence="14">
        <text>[(1-&gt;4)-beta-D-glucosyl]n+m + reduced acceptor + O2 = 4-dehydro-beta-D-glucosyl-[(1-&gt;4)-beta-D-glucosyl]n-1 + [(1-&gt;4)-beta-D-glucosyl]m + acceptor + H2O.</text>
        <dbReference type="EC" id="1.14.99.56"/>
    </reaction>
</comment>